<accession>A0ABT9RJD5</accession>
<sequence length="57" mass="6075">MSAASDAGLRRAVSPLELFFDLVFVFAVGQLAEHLHTELSWRGAAEVVETLGAESGD</sequence>
<dbReference type="InterPro" id="IPR010640">
    <property type="entry name" value="Low_temperature_requirement_A"/>
</dbReference>
<dbReference type="RefSeq" id="WP_306873324.1">
    <property type="nucleotide sequence ID" value="NZ_JAUSRB010000002.1"/>
</dbReference>
<dbReference type="Pfam" id="PF06772">
    <property type="entry name" value="LtrA"/>
    <property type="match status" value="1"/>
</dbReference>
<organism evidence="1 2">
    <name type="scientific">Streptosporangium brasiliense</name>
    <dbReference type="NCBI Taxonomy" id="47480"/>
    <lineage>
        <taxon>Bacteria</taxon>
        <taxon>Bacillati</taxon>
        <taxon>Actinomycetota</taxon>
        <taxon>Actinomycetes</taxon>
        <taxon>Streptosporangiales</taxon>
        <taxon>Streptosporangiaceae</taxon>
        <taxon>Streptosporangium</taxon>
    </lineage>
</organism>
<evidence type="ECO:0000313" key="1">
    <source>
        <dbReference type="EMBL" id="MDP9869416.1"/>
    </source>
</evidence>
<dbReference type="EMBL" id="JAUSRB010000002">
    <property type="protein sequence ID" value="MDP9869416.1"/>
    <property type="molecule type" value="Genomic_DNA"/>
</dbReference>
<name>A0ABT9RJD5_9ACTN</name>
<protein>
    <submittedName>
        <fullName evidence="1">Low temperature requirement protein LtrA</fullName>
    </submittedName>
</protein>
<reference evidence="1 2" key="1">
    <citation type="submission" date="2023-07" db="EMBL/GenBank/DDBJ databases">
        <title>Sequencing the genomes of 1000 actinobacteria strains.</title>
        <authorList>
            <person name="Klenk H.-P."/>
        </authorList>
    </citation>
    <scope>NUCLEOTIDE SEQUENCE [LARGE SCALE GENOMIC DNA]</scope>
    <source>
        <strain evidence="1 2">DSM 44109</strain>
    </source>
</reference>
<comment type="caution">
    <text evidence="1">The sequence shown here is derived from an EMBL/GenBank/DDBJ whole genome shotgun (WGS) entry which is preliminary data.</text>
</comment>
<keyword evidence="2" id="KW-1185">Reference proteome</keyword>
<evidence type="ECO:0000313" key="2">
    <source>
        <dbReference type="Proteomes" id="UP001230426"/>
    </source>
</evidence>
<dbReference type="Proteomes" id="UP001230426">
    <property type="component" value="Unassembled WGS sequence"/>
</dbReference>
<gene>
    <name evidence="1" type="ORF">J2S55_008682</name>
</gene>
<proteinExistence type="predicted"/>